<keyword evidence="3" id="KW-0328">Glycosyltransferase</keyword>
<evidence type="ECO:0000256" key="3">
    <source>
        <dbReference type="ARBA" id="ARBA00022676"/>
    </source>
</evidence>
<dbReference type="EMBL" id="MGJN01000001">
    <property type="protein sequence ID" value="OGN07750.1"/>
    <property type="molecule type" value="Genomic_DNA"/>
</dbReference>
<evidence type="ECO:0000313" key="8">
    <source>
        <dbReference type="Proteomes" id="UP000176834"/>
    </source>
</evidence>
<evidence type="ECO:0000256" key="1">
    <source>
        <dbReference type="ARBA" id="ARBA00001946"/>
    </source>
</evidence>
<dbReference type="CDD" id="cd04179">
    <property type="entry name" value="DPM_DPG-synthase_like"/>
    <property type="match status" value="1"/>
</dbReference>
<evidence type="ECO:0000256" key="2">
    <source>
        <dbReference type="ARBA" id="ARBA00006739"/>
    </source>
</evidence>
<evidence type="ECO:0000256" key="5">
    <source>
        <dbReference type="ARBA" id="ARBA00022842"/>
    </source>
</evidence>
<keyword evidence="4" id="KW-0808">Transferase</keyword>
<dbReference type="Pfam" id="PF00535">
    <property type="entry name" value="Glycos_transf_2"/>
    <property type="match status" value="2"/>
</dbReference>
<feature type="domain" description="Glycosyltransferase 2-like" evidence="6">
    <location>
        <begin position="371"/>
        <end position="521"/>
    </location>
</feature>
<dbReference type="PANTHER" id="PTHR48090:SF10">
    <property type="entry name" value="GLUCOSYL-3-PHOSPHOGLYCERATE SYNTHASE"/>
    <property type="match status" value="1"/>
</dbReference>
<proteinExistence type="inferred from homology"/>
<dbReference type="GO" id="GO:0016757">
    <property type="term" value="F:glycosyltransferase activity"/>
    <property type="evidence" value="ECO:0007669"/>
    <property type="project" value="UniProtKB-KW"/>
</dbReference>
<evidence type="ECO:0000256" key="4">
    <source>
        <dbReference type="ARBA" id="ARBA00022679"/>
    </source>
</evidence>
<dbReference type="InterPro" id="IPR001173">
    <property type="entry name" value="Glyco_trans_2-like"/>
</dbReference>
<reference evidence="7 8" key="1">
    <citation type="journal article" date="2016" name="Nat. Commun.">
        <title>Thousands of microbial genomes shed light on interconnected biogeochemical processes in an aquifer system.</title>
        <authorList>
            <person name="Anantharaman K."/>
            <person name="Brown C.T."/>
            <person name="Hug L.A."/>
            <person name="Sharon I."/>
            <person name="Castelle C.J."/>
            <person name="Probst A.J."/>
            <person name="Thomas B.C."/>
            <person name="Singh A."/>
            <person name="Wilkins M.J."/>
            <person name="Karaoz U."/>
            <person name="Brodie E.L."/>
            <person name="Williams K.H."/>
            <person name="Hubbard S.S."/>
            <person name="Banfield J.F."/>
        </authorList>
    </citation>
    <scope>NUCLEOTIDE SEQUENCE [LARGE SCALE GENOMIC DNA]</scope>
</reference>
<dbReference type="InterPro" id="IPR050256">
    <property type="entry name" value="Glycosyltransferase_2"/>
</dbReference>
<accession>A0A1F8F580</accession>
<feature type="domain" description="Glycosyltransferase 2-like" evidence="6">
    <location>
        <begin position="14"/>
        <end position="108"/>
    </location>
</feature>
<dbReference type="PANTHER" id="PTHR48090">
    <property type="entry name" value="UNDECAPRENYL-PHOSPHATE 4-DEOXY-4-FORMAMIDO-L-ARABINOSE TRANSFERASE-RELATED"/>
    <property type="match status" value="1"/>
</dbReference>
<gene>
    <name evidence="7" type="ORF">A3B86_02625</name>
</gene>
<organism evidence="7 8">
    <name type="scientific">Candidatus Yanofskybacteria bacterium RIFCSPHIGHO2_02_FULL_38_22b</name>
    <dbReference type="NCBI Taxonomy" id="1802673"/>
    <lineage>
        <taxon>Bacteria</taxon>
        <taxon>Candidatus Yanofskyibacteriota</taxon>
    </lineage>
</organism>
<dbReference type="SUPFAM" id="SSF53448">
    <property type="entry name" value="Nucleotide-diphospho-sugar transferases"/>
    <property type="match status" value="2"/>
</dbReference>
<name>A0A1F8F580_9BACT</name>
<evidence type="ECO:0000259" key="6">
    <source>
        <dbReference type="Pfam" id="PF00535"/>
    </source>
</evidence>
<protein>
    <recommendedName>
        <fullName evidence="6">Glycosyltransferase 2-like domain-containing protein</fullName>
    </recommendedName>
</protein>
<sequence>MTEQETTVKSNSLSIILPIDPEQPTDLQRTYTSIIKSVSIADINEYEILIVSQTSPEGKSDEATLQVIKDLLIEDPNVAHIHNPVFVGLGLQYRQGINKAVKDYVMVIPPYRSVEESSLASLMLYLGQADAIFTYSGNTDAESSEIRYVSRGYSFLCNLLFALNLKSYTGILTAKRELLTKIPLRSSDTTCLAETSIYLAKSGVSYLELPYTVKSNTNLERYRNIADALGIFGSLASLFWRVNIKEERVASGQKIINQSNFTLPVPNESPDLNAIYQFASGNAVQVLHQVIVYLGKSVDRHFCPPKISDNGHLADWSPGVQDAFNIFKVVKVLNSITTKVIAMVSIADTVSDKVSKKKRRSKKKKDQVSLTVIMPAYNEATKLLSAYERATWAINKADIPDYEILAITNLCPDNSHDSTPDIAANIAQSDTHVRHIHNDAYVGLGFKYRQGVSEAKKYYTMMIPGDGEFDEDSVAEVISNIGKADIVIPYISNQEVRPPERQTTSRTFTLLCNKLFGLNIRYYNGICIIPTDYLRAVPMSCDNFAYMAEILIYLIKSGADYLEVPWKIKRVEGSKAFRPESVNEVLETMSTLFWKINIEGSRVALPTNGRS</sequence>
<dbReference type="InterPro" id="IPR029044">
    <property type="entry name" value="Nucleotide-diphossugar_trans"/>
</dbReference>
<comment type="cofactor">
    <cofactor evidence="1">
        <name>Mg(2+)</name>
        <dbReference type="ChEBI" id="CHEBI:18420"/>
    </cofactor>
</comment>
<dbReference type="Gene3D" id="3.90.550.10">
    <property type="entry name" value="Spore Coat Polysaccharide Biosynthesis Protein SpsA, Chain A"/>
    <property type="match status" value="2"/>
</dbReference>
<dbReference type="AlphaFoldDB" id="A0A1F8F580"/>
<dbReference type="Proteomes" id="UP000176834">
    <property type="component" value="Unassembled WGS sequence"/>
</dbReference>
<comment type="similarity">
    <text evidence="2">Belongs to the glycosyltransferase 2 family.</text>
</comment>
<keyword evidence="5" id="KW-0460">Magnesium</keyword>
<comment type="caution">
    <text evidence="7">The sequence shown here is derived from an EMBL/GenBank/DDBJ whole genome shotgun (WGS) entry which is preliminary data.</text>
</comment>
<evidence type="ECO:0000313" key="7">
    <source>
        <dbReference type="EMBL" id="OGN07750.1"/>
    </source>
</evidence>